<keyword evidence="4" id="KW-1185">Reference proteome</keyword>
<name>A0A926KTB5_9BACL</name>
<evidence type="ECO:0008006" key="5">
    <source>
        <dbReference type="Google" id="ProtNLM"/>
    </source>
</evidence>
<evidence type="ECO:0000313" key="4">
    <source>
        <dbReference type="Proteomes" id="UP000650466"/>
    </source>
</evidence>
<feature type="chain" id="PRO_5038766551" description="Intracellular proteinase inhibitor BsuPI domain-containing protein" evidence="2">
    <location>
        <begin position="19"/>
        <end position="170"/>
    </location>
</feature>
<accession>A0A926KTB5</accession>
<gene>
    <name evidence="3" type="ORF">ICC18_27095</name>
</gene>
<dbReference type="AlphaFoldDB" id="A0A926KTB5"/>
<feature type="region of interest" description="Disordered" evidence="1">
    <location>
        <begin position="23"/>
        <end position="45"/>
    </location>
</feature>
<dbReference type="RefSeq" id="WP_188177521.1">
    <property type="nucleotide sequence ID" value="NZ_JACVVD010000012.1"/>
</dbReference>
<proteinExistence type="predicted"/>
<dbReference type="PROSITE" id="PS51257">
    <property type="entry name" value="PROKAR_LIPOPROTEIN"/>
    <property type="match status" value="1"/>
</dbReference>
<reference evidence="3" key="1">
    <citation type="submission" date="2020-09" db="EMBL/GenBank/DDBJ databases">
        <title>Draft Genome Sequence of Paenibacillus sp. WST5.</title>
        <authorList>
            <person name="Bao Z."/>
        </authorList>
    </citation>
    <scope>NUCLEOTIDE SEQUENCE</scope>
    <source>
        <strain evidence="3">WST5</strain>
    </source>
</reference>
<comment type="caution">
    <text evidence="3">The sequence shown here is derived from an EMBL/GenBank/DDBJ whole genome shotgun (WGS) entry which is preliminary data.</text>
</comment>
<dbReference type="EMBL" id="JACVVD010000012">
    <property type="protein sequence ID" value="MBD0383749.1"/>
    <property type="molecule type" value="Genomic_DNA"/>
</dbReference>
<protein>
    <recommendedName>
        <fullName evidence="5">Intracellular proteinase inhibitor BsuPI domain-containing protein</fullName>
    </recommendedName>
</protein>
<sequence>MKKLLIIIHALLSLVACGQPSPAEEQTANLSRPKDSEVVTPTVSNSGKEPFTASISVPNEIKSNEEFIVEATLKNLSDNNFTIVHAAGLFYFSIKDSNGKGVNTFVMHNVGKYRTFQGKGTITERYTYKLEKPGLYEVSATAKFMTGEGENEKHLALETNRASLEVIPLN</sequence>
<feature type="signal peptide" evidence="2">
    <location>
        <begin position="1"/>
        <end position="18"/>
    </location>
</feature>
<organism evidence="3 4">
    <name type="scientific">Paenibacillus sedimenti</name>
    <dbReference type="NCBI Taxonomy" id="2770274"/>
    <lineage>
        <taxon>Bacteria</taxon>
        <taxon>Bacillati</taxon>
        <taxon>Bacillota</taxon>
        <taxon>Bacilli</taxon>
        <taxon>Bacillales</taxon>
        <taxon>Paenibacillaceae</taxon>
        <taxon>Paenibacillus</taxon>
    </lineage>
</organism>
<dbReference type="Proteomes" id="UP000650466">
    <property type="component" value="Unassembled WGS sequence"/>
</dbReference>
<evidence type="ECO:0000256" key="2">
    <source>
        <dbReference type="SAM" id="SignalP"/>
    </source>
</evidence>
<keyword evidence="2" id="KW-0732">Signal</keyword>
<evidence type="ECO:0000256" key="1">
    <source>
        <dbReference type="SAM" id="MobiDB-lite"/>
    </source>
</evidence>
<evidence type="ECO:0000313" key="3">
    <source>
        <dbReference type="EMBL" id="MBD0383749.1"/>
    </source>
</evidence>